<evidence type="ECO:0000313" key="2">
    <source>
        <dbReference type="EMBL" id="TQL70729.1"/>
    </source>
</evidence>
<feature type="transmembrane region" description="Helical" evidence="1">
    <location>
        <begin position="129"/>
        <end position="148"/>
    </location>
</feature>
<keyword evidence="1" id="KW-0812">Transmembrane</keyword>
<protein>
    <submittedName>
        <fullName evidence="2">Uncharacterized protein</fullName>
    </submittedName>
</protein>
<comment type="caution">
    <text evidence="2">The sequence shown here is derived from an EMBL/GenBank/DDBJ whole genome shotgun (WGS) entry which is preliminary data.</text>
</comment>
<keyword evidence="1" id="KW-1133">Transmembrane helix</keyword>
<reference evidence="2 3" key="1">
    <citation type="submission" date="2019-06" db="EMBL/GenBank/DDBJ databases">
        <title>Sequencing the genomes of 1000 actinobacteria strains.</title>
        <authorList>
            <person name="Klenk H.-P."/>
        </authorList>
    </citation>
    <scope>NUCLEOTIDE SEQUENCE [LARGE SCALE GENOMIC DNA]</scope>
    <source>
        <strain evidence="2 3">DSM 25218</strain>
    </source>
</reference>
<dbReference type="EMBL" id="VFOV01000001">
    <property type="protein sequence ID" value="TQL70729.1"/>
    <property type="molecule type" value="Genomic_DNA"/>
</dbReference>
<keyword evidence="3" id="KW-1185">Reference proteome</keyword>
<gene>
    <name evidence="2" type="ORF">FB381_4671</name>
</gene>
<proteinExistence type="predicted"/>
<dbReference type="AlphaFoldDB" id="A0A543ADR6"/>
<dbReference type="OrthoDB" id="6464223at2"/>
<feature type="transmembrane region" description="Helical" evidence="1">
    <location>
        <begin position="94"/>
        <end position="117"/>
    </location>
</feature>
<dbReference type="RefSeq" id="WP_141782425.1">
    <property type="nucleotide sequence ID" value="NZ_VFOV01000001.1"/>
</dbReference>
<organism evidence="2 3">
    <name type="scientific">Nocardioides albertanoniae</name>
    <dbReference type="NCBI Taxonomy" id="1175486"/>
    <lineage>
        <taxon>Bacteria</taxon>
        <taxon>Bacillati</taxon>
        <taxon>Actinomycetota</taxon>
        <taxon>Actinomycetes</taxon>
        <taxon>Propionibacteriales</taxon>
        <taxon>Nocardioidaceae</taxon>
        <taxon>Nocardioides</taxon>
    </lineage>
</organism>
<name>A0A543ADR6_9ACTN</name>
<feature type="transmembrane region" description="Helical" evidence="1">
    <location>
        <begin position="60"/>
        <end position="82"/>
    </location>
</feature>
<evidence type="ECO:0000313" key="3">
    <source>
        <dbReference type="Proteomes" id="UP000320209"/>
    </source>
</evidence>
<keyword evidence="1" id="KW-0472">Membrane</keyword>
<feature type="transmembrane region" description="Helical" evidence="1">
    <location>
        <begin position="160"/>
        <end position="178"/>
    </location>
</feature>
<accession>A0A543ADR6</accession>
<sequence>MSKMWHDAFEWAERLGPGEQVDVGDVEQQVIDRAPFVLHRRERLQGLWSVCLPRSVGNQILVLLSGLAPIAGALAFAGNVQFRNIQSPGVAVGIAGPIVLLCFVLGFLCQIIGFGGWLRVGRRSRESDLILSGLLLIGSSLTLVFAAVHEAVQVSDFHLWPAWASLVASTVATAAFSLGNSSQVLPAADVSRLTELESQFLVDQRNAALKEAAKRGAVKLKNVNKAINKPLGALVAPRKG</sequence>
<dbReference type="Proteomes" id="UP000320209">
    <property type="component" value="Unassembled WGS sequence"/>
</dbReference>
<evidence type="ECO:0000256" key="1">
    <source>
        <dbReference type="SAM" id="Phobius"/>
    </source>
</evidence>